<comment type="caution">
    <text evidence="9">The sequence shown here is derived from an EMBL/GenBank/DDBJ whole genome shotgun (WGS) entry which is preliminary data.</text>
</comment>
<keyword evidence="5" id="KW-0547">Nucleotide-binding</keyword>
<evidence type="ECO:0000256" key="1">
    <source>
        <dbReference type="ARBA" id="ARBA00000085"/>
    </source>
</evidence>
<accession>A0ABT8BC81</accession>
<keyword evidence="4 9" id="KW-0808">Transferase</keyword>
<dbReference type="Gene3D" id="3.30.565.10">
    <property type="entry name" value="Histidine kinase-like ATPase, C-terminal domain"/>
    <property type="match status" value="1"/>
</dbReference>
<feature type="domain" description="Signal transduction histidine kinase HWE region" evidence="8">
    <location>
        <begin position="34"/>
        <end position="113"/>
    </location>
</feature>
<evidence type="ECO:0000256" key="7">
    <source>
        <dbReference type="ARBA" id="ARBA00022840"/>
    </source>
</evidence>
<dbReference type="InterPro" id="IPR036890">
    <property type="entry name" value="HATPase_C_sf"/>
</dbReference>
<keyword evidence="10" id="KW-1185">Reference proteome</keyword>
<dbReference type="Pfam" id="PF07536">
    <property type="entry name" value="HWE_HK"/>
    <property type="match status" value="1"/>
</dbReference>
<proteinExistence type="predicted"/>
<gene>
    <name evidence="9" type="ORF">QWZ12_03395</name>
</gene>
<evidence type="ECO:0000256" key="2">
    <source>
        <dbReference type="ARBA" id="ARBA00012438"/>
    </source>
</evidence>
<evidence type="ECO:0000259" key="8">
    <source>
        <dbReference type="SMART" id="SM00911"/>
    </source>
</evidence>
<evidence type="ECO:0000256" key="4">
    <source>
        <dbReference type="ARBA" id="ARBA00022679"/>
    </source>
</evidence>
<protein>
    <recommendedName>
        <fullName evidence="2">histidine kinase</fullName>
        <ecNumber evidence="2">2.7.13.3</ecNumber>
    </recommendedName>
</protein>
<organism evidence="9 10">
    <name type="scientific">Methylobacterium adhaesivum</name>
    <dbReference type="NCBI Taxonomy" id="333297"/>
    <lineage>
        <taxon>Bacteria</taxon>
        <taxon>Pseudomonadati</taxon>
        <taxon>Pseudomonadota</taxon>
        <taxon>Alphaproteobacteria</taxon>
        <taxon>Hyphomicrobiales</taxon>
        <taxon>Methylobacteriaceae</taxon>
        <taxon>Methylobacterium</taxon>
    </lineage>
</organism>
<evidence type="ECO:0000256" key="5">
    <source>
        <dbReference type="ARBA" id="ARBA00022741"/>
    </source>
</evidence>
<dbReference type="InterPro" id="IPR011102">
    <property type="entry name" value="Sig_transdc_His_kinase_HWE"/>
</dbReference>
<dbReference type="Proteomes" id="UP001224644">
    <property type="component" value="Unassembled WGS sequence"/>
</dbReference>
<dbReference type="GO" id="GO:0004673">
    <property type="term" value="F:protein histidine kinase activity"/>
    <property type="evidence" value="ECO:0007669"/>
    <property type="project" value="UniProtKB-EC"/>
</dbReference>
<dbReference type="EC" id="2.7.13.3" evidence="2"/>
<dbReference type="PANTHER" id="PTHR41523">
    <property type="entry name" value="TWO-COMPONENT SYSTEM SENSOR PROTEIN"/>
    <property type="match status" value="1"/>
</dbReference>
<keyword evidence="7" id="KW-0067">ATP-binding</keyword>
<name>A0ABT8BC81_9HYPH</name>
<dbReference type="PANTHER" id="PTHR41523:SF7">
    <property type="entry name" value="HISTIDINE KINASE"/>
    <property type="match status" value="1"/>
</dbReference>
<evidence type="ECO:0000256" key="6">
    <source>
        <dbReference type="ARBA" id="ARBA00022777"/>
    </source>
</evidence>
<evidence type="ECO:0000313" key="10">
    <source>
        <dbReference type="Proteomes" id="UP001224644"/>
    </source>
</evidence>
<dbReference type="EMBL" id="JAUFPX010000002">
    <property type="protein sequence ID" value="MDN3589652.1"/>
    <property type="molecule type" value="Genomic_DNA"/>
</dbReference>
<keyword evidence="3" id="KW-0597">Phosphoprotein</keyword>
<dbReference type="SUPFAM" id="SSF55874">
    <property type="entry name" value="ATPase domain of HSP90 chaperone/DNA topoisomerase II/histidine kinase"/>
    <property type="match status" value="1"/>
</dbReference>
<dbReference type="SMART" id="SM00911">
    <property type="entry name" value="HWE_HK"/>
    <property type="match status" value="1"/>
</dbReference>
<dbReference type="RefSeq" id="WP_238224268.1">
    <property type="nucleotide sequence ID" value="NZ_BPQD01000007.1"/>
</dbReference>
<keyword evidence="6 9" id="KW-0418">Kinase</keyword>
<sequence>MTQPDDTAGRIAALESDNARLRRLLDKAGAHDGLRHGLRDTVAMLRAVMHQSAETAEDIPSYVAHLDGRLDALMRARTAIDALGEVNLHSMISDALQLHLVREGDRATISGPRVLLRPKAAQIFALALYELASNAIEHGELGGAHGRVAVSWEVTQAEGAEPMLTLVWTETGGAPITPPTRSGFGATVLERTLAYELDARTRLAYEPEGLCCTIRLPLVKRIGHLTAEITPDFEDGDGAA</sequence>
<comment type="catalytic activity">
    <reaction evidence="1">
        <text>ATP + protein L-histidine = ADP + protein N-phospho-L-histidine.</text>
        <dbReference type="EC" id="2.7.13.3"/>
    </reaction>
</comment>
<reference evidence="10" key="1">
    <citation type="journal article" date="2019" name="Int. J. Syst. Evol. Microbiol.">
        <title>The Global Catalogue of Microorganisms (GCM) 10K type strain sequencing project: providing services to taxonomists for standard genome sequencing and annotation.</title>
        <authorList>
            <consortium name="The Broad Institute Genomics Platform"/>
            <consortium name="The Broad Institute Genome Sequencing Center for Infectious Disease"/>
            <person name="Wu L."/>
            <person name="Ma J."/>
        </authorList>
    </citation>
    <scope>NUCLEOTIDE SEQUENCE [LARGE SCALE GENOMIC DNA]</scope>
    <source>
        <strain evidence="10">CECT 7069</strain>
    </source>
</reference>
<evidence type="ECO:0000256" key="3">
    <source>
        <dbReference type="ARBA" id="ARBA00022553"/>
    </source>
</evidence>
<evidence type="ECO:0000313" key="9">
    <source>
        <dbReference type="EMBL" id="MDN3589652.1"/>
    </source>
</evidence>